<protein>
    <submittedName>
        <fullName evidence="3">Dynamitin-domain-containing protein</fullName>
    </submittedName>
</protein>
<keyword evidence="2" id="KW-0963">Cytoplasm</keyword>
<dbReference type="OrthoDB" id="4977at2759"/>
<evidence type="ECO:0000256" key="1">
    <source>
        <dbReference type="ARBA" id="ARBA00004496"/>
    </source>
</evidence>
<reference evidence="3" key="1">
    <citation type="submission" date="2021-02" db="EMBL/GenBank/DDBJ databases">
        <title>First Annotated Genome of the Yellow-green Alga Tribonema minus.</title>
        <authorList>
            <person name="Mahan K.M."/>
        </authorList>
    </citation>
    <scope>NUCLEOTIDE SEQUENCE</scope>
    <source>
        <strain evidence="3">UTEX B ZZ1240</strain>
    </source>
</reference>
<comment type="subcellular location">
    <subcellularLocation>
        <location evidence="1">Cytoplasm</location>
    </subcellularLocation>
</comment>
<gene>
    <name evidence="3" type="ORF">JKP88DRAFT_328576</name>
</gene>
<name>A0A835YPR0_9STRA</name>
<dbReference type="EMBL" id="JAFCMP010000512">
    <property type="protein sequence ID" value="KAG5178806.1"/>
    <property type="molecule type" value="Genomic_DNA"/>
</dbReference>
<evidence type="ECO:0000313" key="4">
    <source>
        <dbReference type="Proteomes" id="UP000664859"/>
    </source>
</evidence>
<sequence>MQLTHGSHADQHRLRLAGGGEQGFRQAAAPEHPFERLRRLQNECLELTRDVEQITQASQECNTEVGAGSLCDALATATGDIRKQLAHMERSFAHQGMRGQPLDPDLSELKAAQTRLAALEGIVGIVNGKIIEALEARCTLVIPGSLKSVSQQVQATSGDVQALLATNTSPDSSSSSICNQVLSAYAVTQKWDIVAATLPALIDRLQLLELVHAKSAQFTARLKHLEAEQASTVTLLQDLQLQLNASVKSMEDNVKIVQANVAALDQRMAAIAGDS</sequence>
<dbReference type="Proteomes" id="UP000664859">
    <property type="component" value="Unassembled WGS sequence"/>
</dbReference>
<comment type="caution">
    <text evidence="3">The sequence shown here is derived from an EMBL/GenBank/DDBJ whole genome shotgun (WGS) entry which is preliminary data.</text>
</comment>
<keyword evidence="4" id="KW-1185">Reference proteome</keyword>
<accession>A0A835YPR0</accession>
<dbReference type="InterPro" id="IPR028133">
    <property type="entry name" value="Dynamitin"/>
</dbReference>
<dbReference type="GO" id="GO:0005737">
    <property type="term" value="C:cytoplasm"/>
    <property type="evidence" value="ECO:0007669"/>
    <property type="project" value="UniProtKB-SubCell"/>
</dbReference>
<dbReference type="PANTHER" id="PTHR15346">
    <property type="entry name" value="DYNACTIN SUBUNIT"/>
    <property type="match status" value="1"/>
</dbReference>
<dbReference type="GO" id="GO:0007017">
    <property type="term" value="P:microtubule-based process"/>
    <property type="evidence" value="ECO:0007669"/>
    <property type="project" value="InterPro"/>
</dbReference>
<evidence type="ECO:0000313" key="3">
    <source>
        <dbReference type="EMBL" id="KAG5178806.1"/>
    </source>
</evidence>
<dbReference type="Pfam" id="PF04912">
    <property type="entry name" value="Dynamitin"/>
    <property type="match status" value="1"/>
</dbReference>
<evidence type="ECO:0000256" key="2">
    <source>
        <dbReference type="ARBA" id="ARBA00022490"/>
    </source>
</evidence>
<organism evidence="3 4">
    <name type="scientific">Tribonema minus</name>
    <dbReference type="NCBI Taxonomy" id="303371"/>
    <lineage>
        <taxon>Eukaryota</taxon>
        <taxon>Sar</taxon>
        <taxon>Stramenopiles</taxon>
        <taxon>Ochrophyta</taxon>
        <taxon>PX clade</taxon>
        <taxon>Xanthophyceae</taxon>
        <taxon>Tribonematales</taxon>
        <taxon>Tribonemataceae</taxon>
        <taxon>Tribonema</taxon>
    </lineage>
</organism>
<dbReference type="AlphaFoldDB" id="A0A835YPR0"/>
<proteinExistence type="predicted"/>
<dbReference type="GO" id="GO:0005869">
    <property type="term" value="C:dynactin complex"/>
    <property type="evidence" value="ECO:0007669"/>
    <property type="project" value="InterPro"/>
</dbReference>